<feature type="compositionally biased region" description="Low complexity" evidence="7">
    <location>
        <begin position="215"/>
        <end position="248"/>
    </location>
</feature>
<evidence type="ECO:0000313" key="10">
    <source>
        <dbReference type="Proteomes" id="UP000076632"/>
    </source>
</evidence>
<dbReference type="Pfam" id="PF01138">
    <property type="entry name" value="RNase_PH"/>
    <property type="match status" value="1"/>
</dbReference>
<dbReference type="STRING" id="1328760.A0A165A6R7"/>
<evidence type="ECO:0000259" key="8">
    <source>
        <dbReference type="Pfam" id="PF01138"/>
    </source>
</evidence>
<keyword evidence="5" id="KW-0271">Exosome</keyword>
<evidence type="ECO:0000256" key="4">
    <source>
        <dbReference type="ARBA" id="ARBA00022490"/>
    </source>
</evidence>
<dbReference type="GO" id="GO:0016075">
    <property type="term" value="P:rRNA catabolic process"/>
    <property type="evidence" value="ECO:0007669"/>
    <property type="project" value="TreeGrafter"/>
</dbReference>
<organism evidence="9 10">
    <name type="scientific">Xylona heveae (strain CBS 132557 / TC161)</name>
    <dbReference type="NCBI Taxonomy" id="1328760"/>
    <lineage>
        <taxon>Eukaryota</taxon>
        <taxon>Fungi</taxon>
        <taxon>Dikarya</taxon>
        <taxon>Ascomycota</taxon>
        <taxon>Pezizomycotina</taxon>
        <taxon>Xylonomycetes</taxon>
        <taxon>Xylonales</taxon>
        <taxon>Xylonaceae</taxon>
        <taxon>Xylona</taxon>
    </lineage>
</organism>
<accession>A0A165A6R7</accession>
<comment type="subcellular location">
    <subcellularLocation>
        <location evidence="1">Cytoplasm</location>
    </subcellularLocation>
    <subcellularLocation>
        <location evidence="2">Nucleus</location>
        <location evidence="2">Nucleolus</location>
    </subcellularLocation>
</comment>
<dbReference type="GO" id="GO:0071035">
    <property type="term" value="P:nuclear polyadenylation-dependent rRNA catabolic process"/>
    <property type="evidence" value="ECO:0007669"/>
    <property type="project" value="TreeGrafter"/>
</dbReference>
<dbReference type="InterPro" id="IPR050590">
    <property type="entry name" value="Exosome_comp_Rrp42_subfam"/>
</dbReference>
<name>A0A165A6R7_XYLHT</name>
<evidence type="ECO:0000256" key="7">
    <source>
        <dbReference type="SAM" id="MobiDB-lite"/>
    </source>
</evidence>
<keyword evidence="10" id="KW-1185">Reference proteome</keyword>
<feature type="region of interest" description="Disordered" evidence="7">
    <location>
        <begin position="215"/>
        <end position="251"/>
    </location>
</feature>
<dbReference type="InterPro" id="IPR020568">
    <property type="entry name" value="Ribosomal_Su5_D2-typ_SF"/>
</dbReference>
<evidence type="ECO:0000313" key="9">
    <source>
        <dbReference type="EMBL" id="KZF20031.1"/>
    </source>
</evidence>
<dbReference type="GO" id="GO:0034473">
    <property type="term" value="P:U1 snRNA 3'-end processing"/>
    <property type="evidence" value="ECO:0007669"/>
    <property type="project" value="TreeGrafter"/>
</dbReference>
<dbReference type="OMA" id="INKRWHW"/>
<dbReference type="InterPro" id="IPR001247">
    <property type="entry name" value="ExoRNase_PH_dom1"/>
</dbReference>
<evidence type="ECO:0000256" key="6">
    <source>
        <dbReference type="ARBA" id="ARBA00042523"/>
    </source>
</evidence>
<dbReference type="InterPro" id="IPR027408">
    <property type="entry name" value="PNPase/RNase_PH_dom_sf"/>
</dbReference>
<dbReference type="GeneID" id="28900588"/>
<dbReference type="GO" id="GO:0000176">
    <property type="term" value="C:nuclear exosome (RNase complex)"/>
    <property type="evidence" value="ECO:0007669"/>
    <property type="project" value="TreeGrafter"/>
</dbReference>
<evidence type="ECO:0000256" key="3">
    <source>
        <dbReference type="ARBA" id="ARBA00006678"/>
    </source>
</evidence>
<dbReference type="Gene3D" id="3.30.230.70">
    <property type="entry name" value="GHMP Kinase, N-terminal domain"/>
    <property type="match status" value="1"/>
</dbReference>
<dbReference type="GO" id="GO:0034475">
    <property type="term" value="P:U4 snRNA 3'-end processing"/>
    <property type="evidence" value="ECO:0007669"/>
    <property type="project" value="TreeGrafter"/>
</dbReference>
<dbReference type="GO" id="GO:0034476">
    <property type="term" value="P:U5 snRNA 3'-end processing"/>
    <property type="evidence" value="ECO:0007669"/>
    <property type="project" value="TreeGrafter"/>
</dbReference>
<protein>
    <recommendedName>
        <fullName evidence="6">Ribosomal RNA-processing protein 42</fullName>
    </recommendedName>
</protein>
<dbReference type="RefSeq" id="XP_018185586.1">
    <property type="nucleotide sequence ID" value="XM_018335451.1"/>
</dbReference>
<dbReference type="GO" id="GO:0071038">
    <property type="term" value="P:TRAMP-dependent tRNA surveillance pathway"/>
    <property type="evidence" value="ECO:0007669"/>
    <property type="project" value="TreeGrafter"/>
</dbReference>
<comment type="similarity">
    <text evidence="3">Belongs to the RNase PH family.</text>
</comment>
<dbReference type="PANTHER" id="PTHR11097:SF8">
    <property type="entry name" value="EXOSOME COMPLEX COMPONENT RRP42"/>
    <property type="match status" value="1"/>
</dbReference>
<dbReference type="Proteomes" id="UP000076632">
    <property type="component" value="Unassembled WGS sequence"/>
</dbReference>
<feature type="domain" description="Exoribonuclease phosphorolytic" evidence="8">
    <location>
        <begin position="38"/>
        <end position="189"/>
    </location>
</feature>
<dbReference type="OrthoDB" id="272245at2759"/>
<keyword evidence="4" id="KW-0963">Cytoplasm</keyword>
<dbReference type="EMBL" id="KV407464">
    <property type="protein sequence ID" value="KZF20031.1"/>
    <property type="molecule type" value="Genomic_DNA"/>
</dbReference>
<gene>
    <name evidence="9" type="ORF">L228DRAFT_270789</name>
</gene>
<dbReference type="PANTHER" id="PTHR11097">
    <property type="entry name" value="EXOSOME COMPLEX EXONUCLEASE RIBOSOMAL RNA PROCESSING PROTEIN"/>
    <property type="match status" value="1"/>
</dbReference>
<dbReference type="FunCoup" id="A0A165A6R7">
    <property type="interactions" value="152"/>
</dbReference>
<dbReference type="AlphaFoldDB" id="A0A165A6R7"/>
<dbReference type="GO" id="GO:0005730">
    <property type="term" value="C:nucleolus"/>
    <property type="evidence" value="ECO:0007669"/>
    <property type="project" value="UniProtKB-SubCell"/>
</dbReference>
<feature type="region of interest" description="Disordered" evidence="7">
    <location>
        <begin position="293"/>
        <end position="343"/>
    </location>
</feature>
<dbReference type="GO" id="GO:0000467">
    <property type="term" value="P:exonucleolytic trimming to generate mature 3'-end of 5.8S rRNA from tricistronic rRNA transcript (SSU-rRNA, 5.8S rRNA, LSU-rRNA)"/>
    <property type="evidence" value="ECO:0007669"/>
    <property type="project" value="TreeGrafter"/>
</dbReference>
<proteinExistence type="inferred from homology"/>
<evidence type="ECO:0000256" key="5">
    <source>
        <dbReference type="ARBA" id="ARBA00022835"/>
    </source>
</evidence>
<evidence type="ECO:0000256" key="2">
    <source>
        <dbReference type="ARBA" id="ARBA00004604"/>
    </source>
</evidence>
<evidence type="ECO:0000256" key="1">
    <source>
        <dbReference type="ARBA" id="ARBA00004496"/>
    </source>
</evidence>
<feature type="compositionally biased region" description="Low complexity" evidence="7">
    <location>
        <begin position="293"/>
        <end position="336"/>
    </location>
</feature>
<dbReference type="SUPFAM" id="SSF54211">
    <property type="entry name" value="Ribosomal protein S5 domain 2-like"/>
    <property type="match status" value="1"/>
</dbReference>
<sequence>MAPVGAVQTLLSPAELSYLHSSLSLSPPIRPDGRTTTQFRPLVAETDILPGTNGSARICFADGTEAIVGVKAEVEKSAVRRAGNAEVEGDNDTVNVSKDDDVSAGENSWVELSIEIPGFRDDDSLPVFLSAMLNEGLLASGELPRRLRINARFHWKLYIDILLLSPPQSYPLPLLSLTTHLALLHARVPRLKSELDEDPLFDDDWAASVPLYSPPLSSSSSSTSVNKPSTSTSSAPAPASKSSLASPANTPIPSRPPITLLVMAVGNNILFDPSREELVVAEVVLAVSVGETSSSFSSSPSILSNPSSSGPSGPSTTSSASGPGASSSSAPAASSKSDSETKRTLHLLSARTIDPPSRLTPPGVPNELNTATGGTAPVSAADAIAAREQILGAVWTPPRGGVKRGLLSRMIDLVLRRGGVADEVLDGLGGVDV</sequence>
<dbReference type="InParanoid" id="A0A165A6R7"/>
<reference evidence="9 10" key="1">
    <citation type="journal article" date="2016" name="Fungal Biol.">
        <title>The genome of Xylona heveae provides a window into fungal endophytism.</title>
        <authorList>
            <person name="Gazis R."/>
            <person name="Kuo A."/>
            <person name="Riley R."/>
            <person name="LaButti K."/>
            <person name="Lipzen A."/>
            <person name="Lin J."/>
            <person name="Amirebrahimi M."/>
            <person name="Hesse C.N."/>
            <person name="Spatafora J.W."/>
            <person name="Henrissat B."/>
            <person name="Hainaut M."/>
            <person name="Grigoriev I.V."/>
            <person name="Hibbett D.S."/>
        </authorList>
    </citation>
    <scope>NUCLEOTIDE SEQUENCE [LARGE SCALE GENOMIC DNA]</scope>
    <source>
        <strain evidence="9 10">TC161</strain>
    </source>
</reference>
<dbReference type="GO" id="GO:0071028">
    <property type="term" value="P:nuclear mRNA surveillance"/>
    <property type="evidence" value="ECO:0007669"/>
    <property type="project" value="TreeGrafter"/>
</dbReference>
<dbReference type="GO" id="GO:0000177">
    <property type="term" value="C:cytoplasmic exosome (RNase complex)"/>
    <property type="evidence" value="ECO:0007669"/>
    <property type="project" value="TreeGrafter"/>
</dbReference>
<dbReference type="GO" id="GO:0035925">
    <property type="term" value="F:mRNA 3'-UTR AU-rich region binding"/>
    <property type="evidence" value="ECO:0007669"/>
    <property type="project" value="TreeGrafter"/>
</dbReference>